<feature type="domain" description="SpoVT-AbrB" evidence="8">
    <location>
        <begin position="5"/>
        <end position="47"/>
    </location>
</feature>
<dbReference type="InterPro" id="IPR035642">
    <property type="entry name" value="MraZ_N"/>
</dbReference>
<dbReference type="HAMAP" id="MF_01008">
    <property type="entry name" value="MraZ"/>
    <property type="match status" value="1"/>
</dbReference>
<evidence type="ECO:0000256" key="5">
    <source>
        <dbReference type="ARBA" id="ARBA00023125"/>
    </source>
</evidence>
<dbReference type="GO" id="GO:2000143">
    <property type="term" value="P:negative regulation of DNA-templated transcription initiation"/>
    <property type="evidence" value="ECO:0007669"/>
    <property type="project" value="TreeGrafter"/>
</dbReference>
<protein>
    <recommendedName>
        <fullName evidence="1 7">Transcriptional regulator MraZ</fullName>
    </recommendedName>
</protein>
<evidence type="ECO:0000313" key="10">
    <source>
        <dbReference type="Proteomes" id="UP000269542"/>
    </source>
</evidence>
<dbReference type="InterPro" id="IPR038619">
    <property type="entry name" value="MraZ_sf"/>
</dbReference>
<dbReference type="GO" id="GO:0003700">
    <property type="term" value="F:DNA-binding transcription factor activity"/>
    <property type="evidence" value="ECO:0007669"/>
    <property type="project" value="UniProtKB-UniRule"/>
</dbReference>
<keyword evidence="9" id="KW-0131">Cell cycle</keyword>
<dbReference type="Proteomes" id="UP000269542">
    <property type="component" value="Chromosome"/>
</dbReference>
<evidence type="ECO:0000313" key="9">
    <source>
        <dbReference type="EMBL" id="VEI12609.1"/>
    </source>
</evidence>
<dbReference type="GO" id="GO:0000976">
    <property type="term" value="F:transcription cis-regulatory region binding"/>
    <property type="evidence" value="ECO:0007669"/>
    <property type="project" value="TreeGrafter"/>
</dbReference>
<evidence type="ECO:0000256" key="6">
    <source>
        <dbReference type="ARBA" id="ARBA00023163"/>
    </source>
</evidence>
<evidence type="ECO:0000259" key="8">
    <source>
        <dbReference type="PROSITE" id="PS51740"/>
    </source>
</evidence>
<evidence type="ECO:0000256" key="3">
    <source>
        <dbReference type="ARBA" id="ARBA00022737"/>
    </source>
</evidence>
<dbReference type="OrthoDB" id="9807753at2"/>
<dbReference type="GO" id="GO:0051301">
    <property type="term" value="P:cell division"/>
    <property type="evidence" value="ECO:0007669"/>
    <property type="project" value="UniProtKB-KW"/>
</dbReference>
<evidence type="ECO:0000256" key="1">
    <source>
        <dbReference type="ARBA" id="ARBA00013860"/>
    </source>
</evidence>
<feature type="domain" description="SpoVT-AbrB" evidence="8">
    <location>
        <begin position="76"/>
        <end position="119"/>
    </location>
</feature>
<comment type="subunit">
    <text evidence="7">Forms oligomers.</text>
</comment>
<dbReference type="SUPFAM" id="SSF89447">
    <property type="entry name" value="AbrB/MazE/MraZ-like"/>
    <property type="match status" value="1"/>
</dbReference>
<keyword evidence="6 7" id="KW-0804">Transcription</keyword>
<dbReference type="InterPro" id="IPR035644">
    <property type="entry name" value="MraZ_C"/>
</dbReference>
<keyword evidence="4 7" id="KW-0805">Transcription regulation</keyword>
<dbReference type="KEGG" id="tbw:NCTC13354_00298"/>
<evidence type="ECO:0000256" key="4">
    <source>
        <dbReference type="ARBA" id="ARBA00023015"/>
    </source>
</evidence>
<dbReference type="EMBL" id="LR134476">
    <property type="protein sequence ID" value="VEI12609.1"/>
    <property type="molecule type" value="Genomic_DNA"/>
</dbReference>
<dbReference type="GO" id="GO:0009295">
    <property type="term" value="C:nucleoid"/>
    <property type="evidence" value="ECO:0007669"/>
    <property type="project" value="UniProtKB-SubCell"/>
</dbReference>
<dbReference type="InterPro" id="IPR007159">
    <property type="entry name" value="SpoVT-AbrB_dom"/>
</dbReference>
<evidence type="ECO:0000256" key="2">
    <source>
        <dbReference type="ARBA" id="ARBA00022490"/>
    </source>
</evidence>
<dbReference type="PROSITE" id="PS51740">
    <property type="entry name" value="SPOVT_ABRB"/>
    <property type="match status" value="2"/>
</dbReference>
<accession>A0A448PCA3</accession>
<dbReference type="CDD" id="cd16320">
    <property type="entry name" value="MraZ_N"/>
    <property type="match status" value="1"/>
</dbReference>
<keyword evidence="5 7" id="KW-0238">DNA-binding</keyword>
<dbReference type="PANTHER" id="PTHR34701">
    <property type="entry name" value="TRANSCRIPTIONAL REGULATOR MRAZ"/>
    <property type="match status" value="1"/>
</dbReference>
<name>A0A448PCA3_9ACTO</name>
<keyword evidence="10" id="KW-1185">Reference proteome</keyword>
<dbReference type="GO" id="GO:0005737">
    <property type="term" value="C:cytoplasm"/>
    <property type="evidence" value="ECO:0007669"/>
    <property type="project" value="UniProtKB-UniRule"/>
</dbReference>
<proteinExistence type="inferred from homology"/>
<reference evidence="9 10" key="1">
    <citation type="submission" date="2018-12" db="EMBL/GenBank/DDBJ databases">
        <authorList>
            <consortium name="Pathogen Informatics"/>
        </authorList>
    </citation>
    <scope>NUCLEOTIDE SEQUENCE [LARGE SCALE GENOMIC DNA]</scope>
    <source>
        <strain evidence="9 10">NCTC13354</strain>
    </source>
</reference>
<dbReference type="CDD" id="cd16321">
    <property type="entry name" value="MraZ_C"/>
    <property type="match status" value="1"/>
</dbReference>
<sequence length="143" mass="16257">MFLGTYEPKLDDKGRLILPAKYRAELQGGLVMTRGQEHCLYIFPMAEFESMLERLNQAPMTSKEARTYKRVFLSGANDQIPDKQGRVTIPVALREYAGLQRDVAVIGSGNHVEVWDLESWNTFLDASESEFADREEELIPGVF</sequence>
<dbReference type="NCBIfam" id="TIGR00242">
    <property type="entry name" value="division/cell wall cluster transcriptional repressor MraZ"/>
    <property type="match status" value="1"/>
</dbReference>
<comment type="subcellular location">
    <subcellularLocation>
        <location evidence="7">Cytoplasm</location>
        <location evidence="7">Nucleoid</location>
    </subcellularLocation>
</comment>
<dbReference type="Gene3D" id="3.40.1550.20">
    <property type="entry name" value="Transcriptional regulator MraZ domain"/>
    <property type="match status" value="1"/>
</dbReference>
<comment type="similarity">
    <text evidence="7">Belongs to the MraZ family.</text>
</comment>
<dbReference type="InterPro" id="IPR037914">
    <property type="entry name" value="SpoVT-AbrB_sf"/>
</dbReference>
<dbReference type="InterPro" id="IPR003444">
    <property type="entry name" value="MraZ"/>
</dbReference>
<organism evidence="9 10">
    <name type="scientific">Trueperella bialowiezensis</name>
    <dbReference type="NCBI Taxonomy" id="312285"/>
    <lineage>
        <taxon>Bacteria</taxon>
        <taxon>Bacillati</taxon>
        <taxon>Actinomycetota</taxon>
        <taxon>Actinomycetes</taxon>
        <taxon>Actinomycetales</taxon>
        <taxon>Actinomycetaceae</taxon>
        <taxon>Trueperella</taxon>
    </lineage>
</organism>
<dbReference type="RefSeq" id="WP_126415799.1">
    <property type="nucleotide sequence ID" value="NZ_LR134476.1"/>
</dbReference>
<keyword evidence="9" id="KW-0132">Cell division</keyword>
<dbReference type="InterPro" id="IPR020603">
    <property type="entry name" value="MraZ_dom"/>
</dbReference>
<dbReference type="Pfam" id="PF02381">
    <property type="entry name" value="MraZ"/>
    <property type="match status" value="2"/>
</dbReference>
<dbReference type="AlphaFoldDB" id="A0A448PCA3"/>
<gene>
    <name evidence="7 9" type="primary">mraZ</name>
    <name evidence="9" type="ORF">NCTC13354_00298</name>
</gene>
<keyword evidence="3" id="KW-0677">Repeat</keyword>
<keyword evidence="2 7" id="KW-0963">Cytoplasm</keyword>
<dbReference type="PANTHER" id="PTHR34701:SF1">
    <property type="entry name" value="TRANSCRIPTIONAL REGULATOR MRAZ"/>
    <property type="match status" value="1"/>
</dbReference>
<evidence type="ECO:0000256" key="7">
    <source>
        <dbReference type="HAMAP-Rule" id="MF_01008"/>
    </source>
</evidence>